<organism evidence="1 2">
    <name type="scientific">Ktedonobacter robiniae</name>
    <dbReference type="NCBI Taxonomy" id="2778365"/>
    <lineage>
        <taxon>Bacteria</taxon>
        <taxon>Bacillati</taxon>
        <taxon>Chloroflexota</taxon>
        <taxon>Ktedonobacteria</taxon>
        <taxon>Ktedonobacterales</taxon>
        <taxon>Ktedonobacteraceae</taxon>
        <taxon>Ktedonobacter</taxon>
    </lineage>
</organism>
<comment type="caution">
    <text evidence="1">The sequence shown here is derived from an EMBL/GenBank/DDBJ whole genome shotgun (WGS) entry which is preliminary data.</text>
</comment>
<dbReference type="EMBL" id="BNJG01000001">
    <property type="protein sequence ID" value="GHO53090.1"/>
    <property type="molecule type" value="Genomic_DNA"/>
</dbReference>
<evidence type="ECO:0000313" key="2">
    <source>
        <dbReference type="Proteomes" id="UP000654345"/>
    </source>
</evidence>
<dbReference type="Proteomes" id="UP000654345">
    <property type="component" value="Unassembled WGS sequence"/>
</dbReference>
<evidence type="ECO:0000313" key="1">
    <source>
        <dbReference type="EMBL" id="GHO53090.1"/>
    </source>
</evidence>
<keyword evidence="2" id="KW-1185">Reference proteome</keyword>
<name>A0ABQ3UKB0_9CHLR</name>
<protein>
    <submittedName>
        <fullName evidence="1">Uncharacterized protein</fullName>
    </submittedName>
</protein>
<gene>
    <name evidence="1" type="ORF">KSB_15650</name>
</gene>
<accession>A0ABQ3UKB0</accession>
<sequence length="103" mass="11073">MYGWLKGWSIPELQGFGGLDVIVVVEQKGEGAAAANFAEDDGWGVVYGQALDAEAVLSEQRLYEVRHFFDAIILGGDAALAAEAFQEVLGFVFVFVEVCLDGV</sequence>
<proteinExistence type="predicted"/>
<reference evidence="1 2" key="1">
    <citation type="journal article" date="2021" name="Int. J. Syst. Evol. Microbiol.">
        <title>Reticulibacter mediterranei gen. nov., sp. nov., within the new family Reticulibacteraceae fam. nov., and Ktedonospora formicarum gen. nov., sp. nov., Ktedonobacter robiniae sp. nov., Dictyobacter formicarum sp. nov. and Dictyobacter arantiisoli sp. nov., belonging to the class Ktedonobacteria.</title>
        <authorList>
            <person name="Yabe S."/>
            <person name="Zheng Y."/>
            <person name="Wang C.M."/>
            <person name="Sakai Y."/>
            <person name="Abe K."/>
            <person name="Yokota A."/>
            <person name="Donadio S."/>
            <person name="Cavaletti L."/>
            <person name="Monciardini P."/>
        </authorList>
    </citation>
    <scope>NUCLEOTIDE SEQUENCE [LARGE SCALE GENOMIC DNA]</scope>
    <source>
        <strain evidence="1 2">SOSP1-30</strain>
    </source>
</reference>